<gene>
    <name evidence="2" type="primary">Dsec\GM19593</name>
    <name evidence="3" type="synonym">Dsec\GM16945</name>
    <name evidence="3" type="ORF">Dsec_GM16945</name>
    <name evidence="2" type="ORF">Dsec_GM19593</name>
    <name evidence="2" type="ORF">GM16945</name>
    <name evidence="2" type="ORF">GM19593</name>
</gene>
<name>B4IQ68_DROSE</name>
<evidence type="ECO:0000313" key="3">
    <source>
        <dbReference type="EMBL" id="EDW45291.1"/>
    </source>
</evidence>
<keyword evidence="1" id="KW-0472">Membrane</keyword>
<keyword evidence="4" id="KW-1185">Reference proteome</keyword>
<keyword evidence="1" id="KW-0812">Transmembrane</keyword>
<evidence type="ECO:0000256" key="1">
    <source>
        <dbReference type="SAM" id="Phobius"/>
    </source>
</evidence>
<dbReference type="HOGENOM" id="CLU_2225951_0_0_1"/>
<reference evidence="2 4" key="1">
    <citation type="journal article" date="2007" name="Nature">
        <title>Evolution of genes and genomes on the Drosophila phylogeny.</title>
        <authorList>
            <consortium name="Drosophila 12 Genomes Consortium"/>
            <person name="Clark A.G."/>
            <person name="Eisen M.B."/>
            <person name="Smith D.R."/>
            <person name="Bergman C.M."/>
            <person name="Oliver B."/>
            <person name="Markow T.A."/>
            <person name="Kaufman T.C."/>
            <person name="Kellis M."/>
            <person name="Gelbart W."/>
            <person name="Iyer V.N."/>
            <person name="Pollard D.A."/>
            <person name="Sackton T.B."/>
            <person name="Larracuente A.M."/>
            <person name="Singh N.D."/>
            <person name="Abad J.P."/>
            <person name="Abt D.N."/>
            <person name="Adryan B."/>
            <person name="Aguade M."/>
            <person name="Akashi H."/>
            <person name="Anderson W.W."/>
            <person name="Aquadro C.F."/>
            <person name="Ardell D.H."/>
            <person name="Arguello R."/>
            <person name="Artieri C.G."/>
            <person name="Barbash D.A."/>
            <person name="Barker D."/>
            <person name="Barsanti P."/>
            <person name="Batterham P."/>
            <person name="Batzoglou S."/>
            <person name="Begun D."/>
            <person name="Bhutkar A."/>
            <person name="Blanco E."/>
            <person name="Bosak S.A."/>
            <person name="Bradley R.K."/>
            <person name="Brand A.D."/>
            <person name="Brent M.R."/>
            <person name="Brooks A.N."/>
            <person name="Brown R.H."/>
            <person name="Butlin R.K."/>
            <person name="Caggese C."/>
            <person name="Calvi B.R."/>
            <person name="Bernardo de Carvalho A."/>
            <person name="Caspi A."/>
            <person name="Castrezana S."/>
            <person name="Celniker S.E."/>
            <person name="Chang J.L."/>
            <person name="Chapple C."/>
            <person name="Chatterji S."/>
            <person name="Chinwalla A."/>
            <person name="Civetta A."/>
            <person name="Clifton S.W."/>
            <person name="Comeron J.M."/>
            <person name="Costello J.C."/>
            <person name="Coyne J.A."/>
            <person name="Daub J."/>
            <person name="David R.G."/>
            <person name="Delcher A.L."/>
            <person name="Delehaunty K."/>
            <person name="Do C.B."/>
            <person name="Ebling H."/>
            <person name="Edwards K."/>
            <person name="Eickbush T."/>
            <person name="Evans J.D."/>
            <person name="Filipski A."/>
            <person name="Findeiss S."/>
            <person name="Freyhult E."/>
            <person name="Fulton L."/>
            <person name="Fulton R."/>
            <person name="Garcia A.C."/>
            <person name="Gardiner A."/>
            <person name="Garfield D.A."/>
            <person name="Garvin B.E."/>
            <person name="Gibson G."/>
            <person name="Gilbert D."/>
            <person name="Gnerre S."/>
            <person name="Godfrey J."/>
            <person name="Good R."/>
            <person name="Gotea V."/>
            <person name="Gravely B."/>
            <person name="Greenberg A.J."/>
            <person name="Griffiths-Jones S."/>
            <person name="Gross S."/>
            <person name="Guigo R."/>
            <person name="Gustafson E.A."/>
            <person name="Haerty W."/>
            <person name="Hahn M.W."/>
            <person name="Halligan D.L."/>
            <person name="Halpern A.L."/>
            <person name="Halter G.M."/>
            <person name="Han M.V."/>
            <person name="Heger A."/>
            <person name="Hillier L."/>
            <person name="Hinrichs A.S."/>
            <person name="Holmes I."/>
            <person name="Hoskins R.A."/>
            <person name="Hubisz M.J."/>
            <person name="Hultmark D."/>
            <person name="Huntley M.A."/>
            <person name="Jaffe D.B."/>
            <person name="Jagadeeshan S."/>
            <person name="Jeck W.R."/>
            <person name="Johnson J."/>
            <person name="Jones C.D."/>
            <person name="Jordan W.C."/>
            <person name="Karpen G.H."/>
            <person name="Kataoka E."/>
            <person name="Keightley P.D."/>
            <person name="Kheradpour P."/>
            <person name="Kirkness E.F."/>
            <person name="Koerich L.B."/>
            <person name="Kristiansen K."/>
            <person name="Kudrna D."/>
            <person name="Kulathinal R.J."/>
            <person name="Kumar S."/>
            <person name="Kwok R."/>
            <person name="Lander E."/>
            <person name="Langley C.H."/>
            <person name="Lapoint R."/>
            <person name="Lazzaro B.P."/>
            <person name="Lee S.J."/>
            <person name="Levesque L."/>
            <person name="Li R."/>
            <person name="Lin C.F."/>
            <person name="Lin M.F."/>
            <person name="Lindblad-Toh K."/>
            <person name="Llopart A."/>
            <person name="Long M."/>
            <person name="Low L."/>
            <person name="Lozovsky E."/>
            <person name="Lu J."/>
            <person name="Luo M."/>
            <person name="Machado C.A."/>
            <person name="Makalowski W."/>
            <person name="Marzo M."/>
            <person name="Matsuda M."/>
            <person name="Matzkin L."/>
            <person name="McAllister B."/>
            <person name="McBride C.S."/>
            <person name="McKernan B."/>
            <person name="McKernan K."/>
            <person name="Mendez-Lago M."/>
            <person name="Minx P."/>
            <person name="Mollenhauer M.U."/>
            <person name="Montooth K."/>
            <person name="Mount S.M."/>
            <person name="Mu X."/>
            <person name="Myers E."/>
            <person name="Negre B."/>
            <person name="Newfeld S."/>
            <person name="Nielsen R."/>
            <person name="Noor M.A."/>
            <person name="O'Grady P."/>
            <person name="Pachter L."/>
            <person name="Papaceit M."/>
            <person name="Parisi M.J."/>
            <person name="Parisi M."/>
            <person name="Parts L."/>
            <person name="Pedersen J.S."/>
            <person name="Pesole G."/>
            <person name="Phillippy A.M."/>
            <person name="Ponting C.P."/>
            <person name="Pop M."/>
            <person name="Porcelli D."/>
            <person name="Powell J.R."/>
            <person name="Prohaska S."/>
            <person name="Pruitt K."/>
            <person name="Puig M."/>
            <person name="Quesneville H."/>
            <person name="Ram K.R."/>
            <person name="Rand D."/>
            <person name="Rasmussen M.D."/>
            <person name="Reed L.K."/>
            <person name="Reenan R."/>
            <person name="Reily A."/>
            <person name="Remington K.A."/>
            <person name="Rieger T.T."/>
            <person name="Ritchie M.G."/>
            <person name="Robin C."/>
            <person name="Rogers Y.H."/>
            <person name="Rohde C."/>
            <person name="Rozas J."/>
            <person name="Rubenfield M.J."/>
            <person name="Ruiz A."/>
            <person name="Russo S."/>
            <person name="Salzberg S.L."/>
            <person name="Sanchez-Gracia A."/>
            <person name="Saranga D.J."/>
            <person name="Sato H."/>
            <person name="Schaeffer S.W."/>
            <person name="Schatz M.C."/>
            <person name="Schlenke T."/>
            <person name="Schwartz R."/>
            <person name="Segarra C."/>
            <person name="Singh R.S."/>
            <person name="Sirot L."/>
            <person name="Sirota M."/>
            <person name="Sisneros N.B."/>
            <person name="Smith C.D."/>
            <person name="Smith T.F."/>
            <person name="Spieth J."/>
            <person name="Stage D.E."/>
            <person name="Stark A."/>
            <person name="Stephan W."/>
            <person name="Strausberg R.L."/>
            <person name="Strempel S."/>
            <person name="Sturgill D."/>
            <person name="Sutton G."/>
            <person name="Sutton G.G."/>
            <person name="Tao W."/>
            <person name="Teichmann S."/>
            <person name="Tobari Y.N."/>
            <person name="Tomimura Y."/>
            <person name="Tsolas J.M."/>
            <person name="Valente V.L."/>
            <person name="Venter E."/>
            <person name="Venter J.C."/>
            <person name="Vicario S."/>
            <person name="Vieira F.G."/>
            <person name="Vilella A.J."/>
            <person name="Villasante A."/>
            <person name="Walenz B."/>
            <person name="Wang J."/>
            <person name="Wasserman M."/>
            <person name="Watts T."/>
            <person name="Wilson D."/>
            <person name="Wilson R.K."/>
            <person name="Wing R.A."/>
            <person name="Wolfner M.F."/>
            <person name="Wong A."/>
            <person name="Wong G.K."/>
            <person name="Wu C.I."/>
            <person name="Wu G."/>
            <person name="Yamamoto D."/>
            <person name="Yang H.P."/>
            <person name="Yang S.P."/>
            <person name="Yorke J.A."/>
            <person name="Yoshida K."/>
            <person name="Zdobnov E."/>
            <person name="Zhang P."/>
            <person name="Zhang Y."/>
            <person name="Zimin A.V."/>
            <person name="Baldwin J."/>
            <person name="Abdouelleil A."/>
            <person name="Abdulkadir J."/>
            <person name="Abebe A."/>
            <person name="Abera B."/>
            <person name="Abreu J."/>
            <person name="Acer S.C."/>
            <person name="Aftuck L."/>
            <person name="Alexander A."/>
            <person name="An P."/>
            <person name="Anderson E."/>
            <person name="Anderson S."/>
            <person name="Arachi H."/>
            <person name="Azer M."/>
            <person name="Bachantsang P."/>
            <person name="Barry A."/>
            <person name="Bayul T."/>
            <person name="Berlin A."/>
            <person name="Bessette D."/>
            <person name="Bloom T."/>
            <person name="Blye J."/>
            <person name="Boguslavskiy L."/>
            <person name="Bonnet C."/>
            <person name="Boukhgalter B."/>
            <person name="Bourzgui I."/>
            <person name="Brown A."/>
            <person name="Cahill P."/>
            <person name="Channer S."/>
            <person name="Cheshatsang Y."/>
            <person name="Chuda L."/>
            <person name="Citroen M."/>
            <person name="Collymore A."/>
            <person name="Cooke P."/>
            <person name="Costello M."/>
            <person name="D'Aco K."/>
            <person name="Daza R."/>
            <person name="De Haan G."/>
            <person name="DeGray S."/>
            <person name="DeMaso C."/>
            <person name="Dhargay N."/>
            <person name="Dooley K."/>
            <person name="Dooley E."/>
            <person name="Doricent M."/>
            <person name="Dorje P."/>
            <person name="Dorjee K."/>
            <person name="Dupes A."/>
            <person name="Elong R."/>
            <person name="Falk J."/>
            <person name="Farina A."/>
            <person name="Faro S."/>
            <person name="Ferguson D."/>
            <person name="Fisher S."/>
            <person name="Foley C.D."/>
            <person name="Franke A."/>
            <person name="Friedrich D."/>
            <person name="Gadbois L."/>
            <person name="Gearin G."/>
            <person name="Gearin C.R."/>
            <person name="Giannoukos G."/>
            <person name="Goode T."/>
            <person name="Graham J."/>
            <person name="Grandbois E."/>
            <person name="Grewal S."/>
            <person name="Gyaltsen K."/>
            <person name="Hafez N."/>
            <person name="Hagos B."/>
            <person name="Hall J."/>
            <person name="Henson C."/>
            <person name="Hollinger A."/>
            <person name="Honan T."/>
            <person name="Huard M.D."/>
            <person name="Hughes L."/>
            <person name="Hurhula B."/>
            <person name="Husby M.E."/>
            <person name="Kamat A."/>
            <person name="Kanga B."/>
            <person name="Kashin S."/>
            <person name="Khazanovich D."/>
            <person name="Kisner P."/>
            <person name="Lance K."/>
            <person name="Lara M."/>
            <person name="Lee W."/>
            <person name="Lennon N."/>
            <person name="Letendre F."/>
            <person name="LeVine R."/>
            <person name="Lipovsky A."/>
            <person name="Liu X."/>
            <person name="Liu J."/>
            <person name="Liu S."/>
            <person name="Lokyitsang T."/>
            <person name="Lokyitsang Y."/>
            <person name="Lubonja R."/>
            <person name="Lui A."/>
            <person name="MacDonald P."/>
            <person name="Magnisalis V."/>
            <person name="Maru K."/>
            <person name="Matthews C."/>
            <person name="McCusker W."/>
            <person name="McDonough S."/>
            <person name="Mehta T."/>
            <person name="Meldrim J."/>
            <person name="Meneus L."/>
            <person name="Mihai O."/>
            <person name="Mihalev A."/>
            <person name="Mihova T."/>
            <person name="Mittelman R."/>
            <person name="Mlenga V."/>
            <person name="Montmayeur A."/>
            <person name="Mulrain L."/>
            <person name="Navidi A."/>
            <person name="Naylor J."/>
            <person name="Negash T."/>
            <person name="Nguyen T."/>
            <person name="Nguyen N."/>
            <person name="Nicol R."/>
            <person name="Norbu C."/>
            <person name="Norbu N."/>
            <person name="Novod N."/>
            <person name="O'Neill B."/>
            <person name="Osman S."/>
            <person name="Markiewicz E."/>
            <person name="Oyono O.L."/>
            <person name="Patti C."/>
            <person name="Phunkhang P."/>
            <person name="Pierre F."/>
            <person name="Priest M."/>
            <person name="Raghuraman S."/>
            <person name="Rege F."/>
            <person name="Reyes R."/>
            <person name="Rise C."/>
            <person name="Rogov P."/>
            <person name="Ross K."/>
            <person name="Ryan E."/>
            <person name="Settipalli S."/>
            <person name="Shea T."/>
            <person name="Sherpa N."/>
            <person name="Shi L."/>
            <person name="Shih D."/>
            <person name="Sparrow T."/>
            <person name="Spaulding J."/>
            <person name="Stalker J."/>
            <person name="Stange-Thomann N."/>
            <person name="Stavropoulos S."/>
            <person name="Stone C."/>
            <person name="Strader C."/>
            <person name="Tesfaye S."/>
            <person name="Thomson T."/>
            <person name="Thoulutsang Y."/>
            <person name="Thoulutsang D."/>
            <person name="Topham K."/>
            <person name="Topping I."/>
            <person name="Tsamla T."/>
            <person name="Vassiliev H."/>
            <person name="Vo A."/>
            <person name="Wangchuk T."/>
            <person name="Wangdi T."/>
            <person name="Weiand M."/>
            <person name="Wilkinson J."/>
            <person name="Wilson A."/>
            <person name="Yadav S."/>
            <person name="Young G."/>
            <person name="Yu Q."/>
            <person name="Zembek L."/>
            <person name="Zhong D."/>
            <person name="Zimmer A."/>
            <person name="Zwirko Z."/>
            <person name="Jaffe D.B."/>
            <person name="Alvarez P."/>
            <person name="Brockman W."/>
            <person name="Butler J."/>
            <person name="Chin C."/>
            <person name="Gnerre S."/>
            <person name="Grabherr M."/>
            <person name="Kleber M."/>
            <person name="Mauceli E."/>
            <person name="MacCallum I."/>
        </authorList>
    </citation>
    <scope>NUCLEOTIDE SEQUENCE [LARGE SCALE GENOMIC DNA]</scope>
    <source>
        <strain evidence="2">Rob3c</strain>
        <strain evidence="4">Rob3c / Tucson 14021-0248.25</strain>
    </source>
</reference>
<feature type="transmembrane region" description="Helical" evidence="1">
    <location>
        <begin position="18"/>
        <end position="37"/>
    </location>
</feature>
<reference evidence="2" key="2">
    <citation type="submission" date="2008-06" db="EMBL/GenBank/DDBJ databases">
        <authorList>
            <consortium name="FlyBase"/>
        </authorList>
    </citation>
    <scope>NUCLEOTIDE SEQUENCE</scope>
    <source>
        <strain evidence="2">Rob3c</strain>
    </source>
</reference>
<dbReference type="EMBL" id="CH685809">
    <property type="protein sequence ID" value="EDW43659.1"/>
    <property type="molecule type" value="Genomic_DNA"/>
</dbReference>
<protein>
    <submittedName>
        <fullName evidence="3">GM16945</fullName>
    </submittedName>
    <submittedName>
        <fullName evidence="2">GM19593</fullName>
    </submittedName>
</protein>
<organism evidence="4">
    <name type="scientific">Drosophila sechellia</name>
    <name type="common">Fruit fly</name>
    <dbReference type="NCBI Taxonomy" id="7238"/>
    <lineage>
        <taxon>Eukaryota</taxon>
        <taxon>Metazoa</taxon>
        <taxon>Ecdysozoa</taxon>
        <taxon>Arthropoda</taxon>
        <taxon>Hexapoda</taxon>
        <taxon>Insecta</taxon>
        <taxon>Pterygota</taxon>
        <taxon>Neoptera</taxon>
        <taxon>Endopterygota</taxon>
        <taxon>Diptera</taxon>
        <taxon>Brachycera</taxon>
        <taxon>Muscomorpha</taxon>
        <taxon>Ephydroidea</taxon>
        <taxon>Drosophilidae</taxon>
        <taxon>Drosophila</taxon>
        <taxon>Sophophora</taxon>
    </lineage>
</organism>
<proteinExistence type="predicted"/>
<accession>B4IQ68</accession>
<keyword evidence="1" id="KW-1133">Transmembrane helix</keyword>
<sequence>MVDLTDAGSPFQQSIPDFAFYVPAIVVFTLAGELRMIPSPPHTTFITTTFRPLLSPVLCMQYRYSRSETATKWVERLSPSEQLSRVLAGRFKCTAVGCLVFRSYLF</sequence>
<dbReference type="EMBL" id="CH689277">
    <property type="protein sequence ID" value="EDW45291.1"/>
    <property type="molecule type" value="Genomic_DNA"/>
</dbReference>
<evidence type="ECO:0000313" key="4">
    <source>
        <dbReference type="Proteomes" id="UP000001292"/>
    </source>
</evidence>
<dbReference type="AlphaFoldDB" id="B4IQ68"/>
<dbReference type="Proteomes" id="UP000001292">
    <property type="component" value="Unassembled WGS sequence"/>
</dbReference>
<evidence type="ECO:0000313" key="2">
    <source>
        <dbReference type="EMBL" id="EDW43659.1"/>
    </source>
</evidence>